<feature type="domain" description="Cytochrome-c3 hydrogenase C-terminal" evidence="15">
    <location>
        <begin position="230"/>
        <end position="311"/>
    </location>
</feature>
<comment type="subunit">
    <text evidence="4">Heterodimer of a large and a small subunit.</text>
</comment>
<dbReference type="GO" id="GO:0046872">
    <property type="term" value="F:metal ion binding"/>
    <property type="evidence" value="ECO:0007669"/>
    <property type="project" value="UniProtKB-KW"/>
</dbReference>
<keyword evidence="11 13" id="KW-0411">Iron-sulfur</keyword>
<evidence type="ECO:0000259" key="15">
    <source>
        <dbReference type="Pfam" id="PF14720"/>
    </source>
</evidence>
<evidence type="ECO:0000256" key="13">
    <source>
        <dbReference type="PIRSR" id="PIRSR000310-1"/>
    </source>
</evidence>
<dbReference type="Pfam" id="PF01058">
    <property type="entry name" value="Oxidored_q6"/>
    <property type="match status" value="1"/>
</dbReference>
<dbReference type="RefSeq" id="WP_038047551.1">
    <property type="nucleotide sequence ID" value="NZ_JMFG01000008.1"/>
</dbReference>
<evidence type="ECO:0000256" key="10">
    <source>
        <dbReference type="ARBA" id="ARBA00023004"/>
    </source>
</evidence>
<dbReference type="EMBL" id="JMFG01000008">
    <property type="protein sequence ID" value="KDA54330.1"/>
    <property type="molecule type" value="Genomic_DNA"/>
</dbReference>
<dbReference type="OrthoDB" id="9766729at2"/>
<keyword evidence="10 13" id="KW-0408">Iron</keyword>
<evidence type="ECO:0000256" key="6">
    <source>
        <dbReference type="ARBA" id="ARBA00022485"/>
    </source>
</evidence>
<dbReference type="PRINTS" id="PR00614">
    <property type="entry name" value="NIHGNASESMLL"/>
</dbReference>
<dbReference type="InterPro" id="IPR037024">
    <property type="entry name" value="NiFe_Hase_small_N_sf"/>
</dbReference>
<reference evidence="16 17" key="1">
    <citation type="submission" date="2014-04" db="EMBL/GenBank/DDBJ databases">
        <title>The Genome Sequence of Thermoanaerobaculum aquaticum MP-01, The First Cultivated Group 23 Acidobacterium.</title>
        <authorList>
            <person name="Stamps B.W."/>
            <person name="Losey N.A."/>
            <person name="Lawson P.A."/>
            <person name="Stevenson B.S."/>
        </authorList>
    </citation>
    <scope>NUCLEOTIDE SEQUENCE [LARGE SCALE GENOMIC DNA]</scope>
    <source>
        <strain evidence="16 17">MP-01</strain>
    </source>
</reference>
<evidence type="ECO:0000256" key="7">
    <source>
        <dbReference type="ARBA" id="ARBA00022723"/>
    </source>
</evidence>
<dbReference type="Proteomes" id="UP000027284">
    <property type="component" value="Unassembled WGS sequence"/>
</dbReference>
<dbReference type="GO" id="GO:0009061">
    <property type="term" value="P:anaerobic respiration"/>
    <property type="evidence" value="ECO:0007669"/>
    <property type="project" value="TreeGrafter"/>
</dbReference>
<dbReference type="GO" id="GO:0051538">
    <property type="term" value="F:3 iron, 4 sulfur cluster binding"/>
    <property type="evidence" value="ECO:0007669"/>
    <property type="project" value="UniProtKB-KW"/>
</dbReference>
<dbReference type="InterPro" id="IPR006137">
    <property type="entry name" value="NADH_UbQ_OxRdtase-like_20kDa"/>
</dbReference>
<dbReference type="InterPro" id="IPR037148">
    <property type="entry name" value="NiFe-Hase_small_C_sf"/>
</dbReference>
<evidence type="ECO:0000256" key="9">
    <source>
        <dbReference type="ARBA" id="ARBA00023002"/>
    </source>
</evidence>
<comment type="cofactor">
    <cofactor evidence="1">
        <name>[4Fe-4S] cluster</name>
        <dbReference type="ChEBI" id="CHEBI:49883"/>
    </cofactor>
</comment>
<keyword evidence="17" id="KW-1185">Reference proteome</keyword>
<feature type="domain" description="NADH:ubiquinone oxidoreductase-like 20kDa subunit" evidence="14">
    <location>
        <begin position="65"/>
        <end position="210"/>
    </location>
</feature>
<dbReference type="PROSITE" id="PS51318">
    <property type="entry name" value="TAT"/>
    <property type="match status" value="1"/>
</dbReference>
<dbReference type="STRING" id="1312852.EG19_11480"/>
<protein>
    <submittedName>
        <fullName evidence="16">Uptake hydrogenase small subunit</fullName>
    </submittedName>
</protein>
<evidence type="ECO:0000256" key="4">
    <source>
        <dbReference type="ARBA" id="ARBA00011771"/>
    </source>
</evidence>
<feature type="binding site" evidence="13">
    <location>
        <position position="263"/>
    </location>
    <ligand>
        <name>[4Fe-4S] cluster</name>
        <dbReference type="ChEBI" id="CHEBI:49883"/>
        <label>2</label>
    </ligand>
</feature>
<keyword evidence="13" id="KW-0003">3Fe-4S</keyword>
<dbReference type="AlphaFoldDB" id="A0A062Y0P3"/>
<dbReference type="GO" id="GO:0044569">
    <property type="term" value="C:[Ni-Fe] hydrogenase complex"/>
    <property type="evidence" value="ECO:0007669"/>
    <property type="project" value="TreeGrafter"/>
</dbReference>
<dbReference type="NCBIfam" id="TIGR01409">
    <property type="entry name" value="TAT_signal_seq"/>
    <property type="match status" value="1"/>
</dbReference>
<dbReference type="GO" id="GO:0008901">
    <property type="term" value="F:ferredoxin hydrogenase activity"/>
    <property type="evidence" value="ECO:0007669"/>
    <property type="project" value="InterPro"/>
</dbReference>
<keyword evidence="5" id="KW-1003">Cell membrane</keyword>
<dbReference type="InterPro" id="IPR027394">
    <property type="entry name" value="Cytochrome-c3_hydrogenase_C"/>
</dbReference>
<evidence type="ECO:0000256" key="11">
    <source>
        <dbReference type="ARBA" id="ARBA00023014"/>
    </source>
</evidence>
<evidence type="ECO:0000313" key="17">
    <source>
        <dbReference type="Proteomes" id="UP000027284"/>
    </source>
</evidence>
<evidence type="ECO:0000256" key="12">
    <source>
        <dbReference type="ARBA" id="ARBA00023136"/>
    </source>
</evidence>
<proteinExistence type="inferred from homology"/>
<sequence length="369" mass="40280">MGEKGKWPTTYEVLSSHGVSRRDFLRFCTVTAAALGLPASQVARVVEALETKPRLPVIWLHGLECTCCSESFIRSSHPIAADIVLNMISLDYDDTLQAAAGHQVEEIRERIMREYPGRYVLAVEGNAPTKDGGIYCTVAGKTFLEILQETAKGAMAVIAWGSCASNGCVQAAKPNPTGAKPVHELIKDKPVINVPGCPPIAEVMTGVLTYILTFDRLPELDRFGRPKMFYGQRIHDKCYRRAFFDAGQFVESWDDEGARKGWCLYKMGCRGPMTYNSCSTFKWNNGVSFPIGSGHGCIGCSEANFWDNGPFYERLTAVPLPGVEATADEIGKTVAVAAGVGVAAHFASFAVKRIAQIRKERAQAASKEE</sequence>
<dbReference type="GO" id="GO:0051539">
    <property type="term" value="F:4 iron, 4 sulfur cluster binding"/>
    <property type="evidence" value="ECO:0007669"/>
    <property type="project" value="UniProtKB-KW"/>
</dbReference>
<gene>
    <name evidence="16" type="ORF">EG19_11480</name>
</gene>
<dbReference type="GO" id="GO:0009375">
    <property type="term" value="C:ferredoxin hydrogenase complex"/>
    <property type="evidence" value="ECO:0007669"/>
    <property type="project" value="InterPro"/>
</dbReference>
<dbReference type="PIRSF" id="PIRSF000310">
    <property type="entry name" value="NiFe_hyd_ssu"/>
    <property type="match status" value="1"/>
</dbReference>
<feature type="binding site" evidence="13">
    <location>
        <position position="269"/>
    </location>
    <ligand>
        <name>[4Fe-4S] cluster</name>
        <dbReference type="ChEBI" id="CHEBI:49883"/>
        <label>2</label>
    </ligand>
</feature>
<evidence type="ECO:0000259" key="14">
    <source>
        <dbReference type="Pfam" id="PF01058"/>
    </source>
</evidence>
<dbReference type="PANTHER" id="PTHR30013">
    <property type="entry name" value="NIFE / NIFESE HYDROGENASE SMALL SUBUNIT FAMILY MEMBER"/>
    <property type="match status" value="1"/>
</dbReference>
<dbReference type="Pfam" id="PF14720">
    <property type="entry name" value="NiFe_hyd_SSU_C"/>
    <property type="match status" value="1"/>
</dbReference>
<dbReference type="GO" id="GO:0009055">
    <property type="term" value="F:electron transfer activity"/>
    <property type="evidence" value="ECO:0007669"/>
    <property type="project" value="TreeGrafter"/>
</dbReference>
<dbReference type="InterPro" id="IPR006311">
    <property type="entry name" value="TAT_signal"/>
</dbReference>
<feature type="binding site" evidence="13">
    <location>
        <position position="238"/>
    </location>
    <ligand>
        <name>[4Fe-4S] cluster</name>
        <dbReference type="ChEBI" id="CHEBI:49883"/>
        <label>2</label>
    </ligand>
</feature>
<comment type="subcellular location">
    <subcellularLocation>
        <location evidence="2">Cell membrane</location>
    </subcellularLocation>
</comment>
<feature type="binding site" evidence="13">
    <location>
        <position position="235"/>
    </location>
    <ligand>
        <name>[4Fe-4S] cluster</name>
        <dbReference type="ChEBI" id="CHEBI:49883"/>
        <label>2</label>
    </ligand>
</feature>
<dbReference type="InterPro" id="IPR019546">
    <property type="entry name" value="TAT_signal_bac_arc"/>
</dbReference>
<feature type="binding site" evidence="13">
    <location>
        <position position="300"/>
    </location>
    <ligand>
        <name>[3Fe-4S] cluster</name>
        <dbReference type="ChEBI" id="CHEBI:21137"/>
    </ligand>
</feature>
<dbReference type="SUPFAM" id="SSF56770">
    <property type="entry name" value="HydA/Nqo6-like"/>
    <property type="match status" value="1"/>
</dbReference>
<evidence type="ECO:0000256" key="1">
    <source>
        <dbReference type="ARBA" id="ARBA00001966"/>
    </source>
</evidence>
<dbReference type="PANTHER" id="PTHR30013:SF6">
    <property type="entry name" value="HYDROGENASE-1 SMALL CHAIN"/>
    <property type="match status" value="1"/>
</dbReference>
<comment type="caution">
    <text evidence="16">The sequence shown here is derived from an EMBL/GenBank/DDBJ whole genome shotgun (WGS) entry which is preliminary data.</text>
</comment>
<evidence type="ECO:0000313" key="16">
    <source>
        <dbReference type="EMBL" id="KDA54330.1"/>
    </source>
</evidence>
<accession>A0A062Y0P3</accession>
<keyword evidence="8" id="KW-0732">Signal</keyword>
<name>A0A062Y0P3_9BACT</name>
<dbReference type="GO" id="GO:0005886">
    <property type="term" value="C:plasma membrane"/>
    <property type="evidence" value="ECO:0007669"/>
    <property type="project" value="UniProtKB-SubCell"/>
</dbReference>
<evidence type="ECO:0000256" key="5">
    <source>
        <dbReference type="ARBA" id="ARBA00022475"/>
    </source>
</evidence>
<feature type="binding site" evidence="13">
    <location>
        <position position="297"/>
    </location>
    <ligand>
        <name>[3Fe-4S] cluster</name>
        <dbReference type="ChEBI" id="CHEBI:21137"/>
    </ligand>
</feature>
<dbReference type="NCBIfam" id="TIGR00391">
    <property type="entry name" value="hydA"/>
    <property type="match status" value="1"/>
</dbReference>
<dbReference type="InterPro" id="IPR001821">
    <property type="entry name" value="NiFe_hydrogenase_ssu"/>
</dbReference>
<feature type="binding site" evidence="13">
    <location>
        <position position="278"/>
    </location>
    <ligand>
        <name>[3Fe-4S] cluster</name>
        <dbReference type="ChEBI" id="CHEBI:21137"/>
    </ligand>
</feature>
<organism evidence="16 17">
    <name type="scientific">Thermoanaerobaculum aquaticum</name>
    <dbReference type="NCBI Taxonomy" id="1312852"/>
    <lineage>
        <taxon>Bacteria</taxon>
        <taxon>Pseudomonadati</taxon>
        <taxon>Acidobacteriota</taxon>
        <taxon>Thermoanaerobaculia</taxon>
        <taxon>Thermoanaerobaculales</taxon>
        <taxon>Thermoanaerobaculaceae</taxon>
        <taxon>Thermoanaerobaculum</taxon>
    </lineage>
</organism>
<evidence type="ECO:0000256" key="8">
    <source>
        <dbReference type="ARBA" id="ARBA00022729"/>
    </source>
</evidence>
<keyword evidence="12" id="KW-0472">Membrane</keyword>
<keyword evidence="7 13" id="KW-0479">Metal-binding</keyword>
<feature type="binding site" evidence="13">
    <location>
        <position position="163"/>
    </location>
    <ligand>
        <name>[4Fe-4S] cluster</name>
        <dbReference type="ChEBI" id="CHEBI:49883"/>
        <label>1</label>
    </ligand>
</feature>
<dbReference type="Gene3D" id="3.40.50.700">
    <property type="entry name" value="NADH:ubiquinone oxidoreductase-like, 20kDa subunit"/>
    <property type="match status" value="1"/>
</dbReference>
<keyword evidence="6 13" id="KW-0004">4Fe-4S</keyword>
<comment type="similarity">
    <text evidence="3">Belongs to the [NiFe]/[NiFeSe] hydrogenase small subunit family.</text>
</comment>
<keyword evidence="9" id="KW-0560">Oxidoreductase</keyword>
<evidence type="ECO:0000256" key="2">
    <source>
        <dbReference type="ARBA" id="ARBA00004236"/>
    </source>
</evidence>
<feature type="binding site" evidence="13">
    <location>
        <position position="65"/>
    </location>
    <ligand>
        <name>[4Fe-4S] cluster</name>
        <dbReference type="ChEBI" id="CHEBI:49883"/>
        <label>1</label>
    </ligand>
</feature>
<dbReference type="Gene3D" id="4.10.480.10">
    <property type="entry name" value="Cytochrome-c3 hydrogenase, C-terminal domain"/>
    <property type="match status" value="1"/>
</dbReference>
<feature type="binding site" evidence="13">
    <location>
        <position position="68"/>
    </location>
    <ligand>
        <name>[4Fe-4S] cluster</name>
        <dbReference type="ChEBI" id="CHEBI:49883"/>
        <label>1</label>
    </ligand>
</feature>
<evidence type="ECO:0000256" key="3">
    <source>
        <dbReference type="ARBA" id="ARBA00006605"/>
    </source>
</evidence>
<feature type="binding site" evidence="13">
    <location>
        <position position="197"/>
    </location>
    <ligand>
        <name>[4Fe-4S] cluster</name>
        <dbReference type="ChEBI" id="CHEBI:49883"/>
        <label>1</label>
    </ligand>
</feature>